<dbReference type="Gene3D" id="2.60.40.10">
    <property type="entry name" value="Immunoglobulins"/>
    <property type="match status" value="1"/>
</dbReference>
<feature type="chain" id="PRO_5009208522" description="SpaA-like prealbumin fold domain-containing protein" evidence="2">
    <location>
        <begin position="50"/>
        <end position="575"/>
    </location>
</feature>
<keyword evidence="1" id="KW-1133">Transmembrane helix</keyword>
<comment type="caution">
    <text evidence="4">The sequence shown here is derived from an EMBL/GenBank/DDBJ whole genome shotgun (WGS) entry which is preliminary data.</text>
</comment>
<gene>
    <name evidence="4" type="ORF">BBK15_09250</name>
</gene>
<name>A0A1E7XY30_BIFAD</name>
<accession>A0A1E7XY30</accession>
<reference evidence="4 5" key="1">
    <citation type="submission" date="2016-07" db="EMBL/GenBank/DDBJ databases">
        <title>Draft Genome Sequence of Bifidobacterium adolescentis strain Km 4.</title>
        <authorList>
            <person name="Danilenko V.N."/>
        </authorList>
    </citation>
    <scope>NUCLEOTIDE SEQUENCE [LARGE SCALE GENOMIC DNA]</scope>
    <source>
        <strain evidence="4 5">Km 4</strain>
    </source>
</reference>
<evidence type="ECO:0000313" key="4">
    <source>
        <dbReference type="EMBL" id="OFA33741.1"/>
    </source>
</evidence>
<organism evidence="4 5">
    <name type="scientific">Bifidobacterium adolescentis</name>
    <dbReference type="NCBI Taxonomy" id="1680"/>
    <lineage>
        <taxon>Bacteria</taxon>
        <taxon>Bacillati</taxon>
        <taxon>Actinomycetota</taxon>
        <taxon>Actinomycetes</taxon>
        <taxon>Bifidobacteriales</taxon>
        <taxon>Bifidobacteriaceae</taxon>
        <taxon>Bifidobacterium</taxon>
    </lineage>
</organism>
<feature type="signal peptide" evidence="2">
    <location>
        <begin position="1"/>
        <end position="49"/>
    </location>
</feature>
<dbReference type="NCBIfam" id="TIGR04226">
    <property type="entry name" value="RrgB_K2N_iso_D2"/>
    <property type="match status" value="1"/>
</dbReference>
<dbReference type="Proteomes" id="UP000175684">
    <property type="component" value="Unassembled WGS sequence"/>
</dbReference>
<dbReference type="NCBIfam" id="TIGR01167">
    <property type="entry name" value="LPXTG_anchor"/>
    <property type="match status" value="1"/>
</dbReference>
<evidence type="ECO:0000256" key="2">
    <source>
        <dbReference type="SAM" id="SignalP"/>
    </source>
</evidence>
<keyword evidence="2" id="KW-0732">Signal</keyword>
<evidence type="ECO:0000313" key="5">
    <source>
        <dbReference type="Proteomes" id="UP000175684"/>
    </source>
</evidence>
<evidence type="ECO:0000259" key="3">
    <source>
        <dbReference type="Pfam" id="PF17802"/>
    </source>
</evidence>
<dbReference type="GO" id="GO:0005975">
    <property type="term" value="P:carbohydrate metabolic process"/>
    <property type="evidence" value="ECO:0007669"/>
    <property type="project" value="UniProtKB-ARBA"/>
</dbReference>
<dbReference type="Pfam" id="PF17802">
    <property type="entry name" value="SpaA"/>
    <property type="match status" value="1"/>
</dbReference>
<keyword evidence="1" id="KW-0472">Membrane</keyword>
<dbReference type="AlphaFoldDB" id="A0A1E7XY30"/>
<dbReference type="InterPro" id="IPR013783">
    <property type="entry name" value="Ig-like_fold"/>
</dbReference>
<dbReference type="InterPro" id="IPR026466">
    <property type="entry name" value="Fim_isopep_form_D2_dom"/>
</dbReference>
<protein>
    <recommendedName>
        <fullName evidence="3">SpaA-like prealbumin fold domain-containing protein</fullName>
    </recommendedName>
</protein>
<dbReference type="InterPro" id="IPR041033">
    <property type="entry name" value="SpaA_PFL_dom_1"/>
</dbReference>
<sequence>MNTNNSRFQKFQTRKKGRTMNKVLKGLVAVAATAAMAVAGFAGASTAMAAEGDVTITIGSETTPASVGDVYAGYRLFDETEATVGEKTNVAYQKRAGWAHYDKVADAIKVVDSSSTVTKDSKVDDFVDAIGKFNTDQIKKFAESLYKSLKTANVDADAISAAVADDATSTTLTGPQGYYLIVQTVAANDKGKTMSAVIVNTAGQSGVTVSPKKDTVTVSKKVQENQDGVNNPDAENWGTAADYNIGDYVPFQLTGTLPADYADYSSYAYTFHDTASAGLTFVNDAAHPVKVYAVNGSNKVELKADATNGYQVLTKGISTGETFNVKFADLKKAQAANDDTVNIDKDTKIVVEYYAQLNANAVLGANGNPNEVYLEFSNNKYGEGTGKTENHKVTVFTFKLEVTKYGKTDSGKEALNGAGFTLYKATKANPTDSDYTKVGGEVKNLDGNVFDFTGLDSGYYKIVETTTPKGYNTIDPITFTVTATYNSADEPGTLIDLTVTDVKVGGVASAEQTFTVNRGTGEAGTAQIKTDVVDIPGSKLPSTGGMGTVLLYVAGIAVFVLAGATLVMALRRRNA</sequence>
<evidence type="ECO:0000256" key="1">
    <source>
        <dbReference type="SAM" id="Phobius"/>
    </source>
</evidence>
<keyword evidence="1" id="KW-0812">Transmembrane</keyword>
<proteinExistence type="predicted"/>
<dbReference type="Gene3D" id="2.60.40.740">
    <property type="match status" value="1"/>
</dbReference>
<feature type="transmembrane region" description="Helical" evidence="1">
    <location>
        <begin position="549"/>
        <end position="570"/>
    </location>
</feature>
<dbReference type="EMBL" id="MAXD01000012">
    <property type="protein sequence ID" value="OFA33741.1"/>
    <property type="molecule type" value="Genomic_DNA"/>
</dbReference>
<feature type="domain" description="SpaA-like prealbumin fold" evidence="3">
    <location>
        <begin position="406"/>
        <end position="484"/>
    </location>
</feature>